<dbReference type="Proteomes" id="UP000185934">
    <property type="component" value="Chromosome"/>
</dbReference>
<name>A0A1P8F8B7_9CHLR</name>
<accession>A0A1P8F8B7</accession>
<evidence type="ECO:0000313" key="2">
    <source>
        <dbReference type="Proteomes" id="UP000185934"/>
    </source>
</evidence>
<protein>
    <submittedName>
        <fullName evidence="1">Uncharacterized protein</fullName>
    </submittedName>
</protein>
<evidence type="ECO:0000313" key="1">
    <source>
        <dbReference type="EMBL" id="APV44673.1"/>
    </source>
</evidence>
<gene>
    <name evidence="1" type="ORF">Dform_01349</name>
</gene>
<proteinExistence type="predicted"/>
<dbReference type="Gene3D" id="3.30.460.70">
    <property type="match status" value="1"/>
</dbReference>
<dbReference type="AlphaFoldDB" id="A0A1P8F8B7"/>
<dbReference type="KEGG" id="dfo:Dform_01349"/>
<dbReference type="STRING" id="1839801.Dform_01349"/>
<keyword evidence="2" id="KW-1185">Reference proteome</keyword>
<sequence>MNSDKECCSCVFRNTPNTSACRNCSHFHPATSVSTGYVNIFDMAKELRKIEQQQAQIGSSNMPKSDSNHSSELSICPKCGQTSLFHNWVNNAEECFKPGCELNPRSTKQKTLWFESTTIEYKETISTATGGLNNPSLLSVKMFLADIRSWRREYQENVYVCADFAQDVVDKAAQRGIKCGYVVIRFANHAIGHAVNAFQTDWGLKFFEPQSGNEEDVIVGRRYSGVLAGVPGGSKIAEIEIRWNDGSLTRLP</sequence>
<reference evidence="2" key="1">
    <citation type="submission" date="2016-11" db="EMBL/GenBank/DDBJ databases">
        <title>Dehalogenimonas formicexedens sp. nov., a chlorinated alkane respiring bacterium isolated from contaminated groundwater.</title>
        <authorList>
            <person name="Key T.A."/>
            <person name="Bowman K.S."/>
            <person name="Lee I."/>
            <person name="Chun J."/>
            <person name="Albuquerque L."/>
            <person name="da Costa M.S."/>
            <person name="Rainey F.A."/>
            <person name="Moe W.M."/>
        </authorList>
    </citation>
    <scope>NUCLEOTIDE SEQUENCE [LARGE SCALE GENOMIC DNA]</scope>
    <source>
        <strain evidence="2">NSZ-14</strain>
    </source>
</reference>
<organism evidence="1 2">
    <name type="scientific">Dehalogenimonas formicexedens</name>
    <dbReference type="NCBI Taxonomy" id="1839801"/>
    <lineage>
        <taxon>Bacteria</taxon>
        <taxon>Bacillati</taxon>
        <taxon>Chloroflexota</taxon>
        <taxon>Dehalococcoidia</taxon>
        <taxon>Dehalococcoidales</taxon>
        <taxon>Dehalococcoidaceae</taxon>
        <taxon>Dehalogenimonas</taxon>
    </lineage>
</organism>
<dbReference type="EMBL" id="CP018258">
    <property type="protein sequence ID" value="APV44673.1"/>
    <property type="molecule type" value="Genomic_DNA"/>
</dbReference>